<reference evidence="5 7" key="3">
    <citation type="submission" date="2018-06" db="EMBL/GenBank/DDBJ databases">
        <authorList>
            <consortium name="Pathogen Informatics"/>
            <person name="Doyle S."/>
        </authorList>
    </citation>
    <scope>NUCLEOTIDE SEQUENCE [LARGE SCALE GENOMIC DNA]</scope>
    <source>
        <strain evidence="5 7">NCTC13834</strain>
    </source>
</reference>
<dbReference type="EMBL" id="UHDS01000001">
    <property type="protein sequence ID" value="SUM56366.1"/>
    <property type="molecule type" value="Genomic_DNA"/>
</dbReference>
<dbReference type="InterPro" id="IPR042100">
    <property type="entry name" value="Bug_dom1"/>
</dbReference>
<evidence type="ECO:0000313" key="6">
    <source>
        <dbReference type="Proteomes" id="UP000240400"/>
    </source>
</evidence>
<dbReference type="SUPFAM" id="SSF53850">
    <property type="entry name" value="Periplasmic binding protein-like II"/>
    <property type="match status" value="1"/>
</dbReference>
<dbReference type="Proteomes" id="UP000240400">
    <property type="component" value="Unassembled WGS sequence"/>
</dbReference>
<reference evidence="3 8" key="4">
    <citation type="submission" date="2021-03" db="EMBL/GenBank/DDBJ databases">
        <title>Staphylococci and Mammaliicocci in bats.</title>
        <authorList>
            <person name="Fountain K."/>
        </authorList>
    </citation>
    <scope>NUCLEOTIDE SEQUENCE [LARGE SCALE GENOMIC DNA]</scope>
    <source>
        <strain evidence="3 8">18_1_E_SW</strain>
    </source>
</reference>
<dbReference type="AlphaFoldDB" id="A0A291JNX2"/>
<evidence type="ECO:0000313" key="3">
    <source>
        <dbReference type="EMBL" id="MBO1227449.1"/>
    </source>
</evidence>
<keyword evidence="2" id="KW-0732">Signal</keyword>
<reference evidence="4" key="2">
    <citation type="submission" date="2018-03" db="EMBL/GenBank/DDBJ databases">
        <authorList>
            <person name="Keele B.F."/>
        </authorList>
    </citation>
    <scope>NUCLEOTIDE SEQUENCE</scope>
    <source>
        <strain evidence="4">SNUC 4337</strain>
    </source>
</reference>
<dbReference type="Gene3D" id="3.40.190.10">
    <property type="entry name" value="Periplasmic binding protein-like II"/>
    <property type="match status" value="1"/>
</dbReference>
<proteinExistence type="inferred from homology"/>
<dbReference type="GeneID" id="66778135"/>
<dbReference type="PANTHER" id="PTHR42928:SF3">
    <property type="entry name" value="UPF0065 PROTEIN YFLP"/>
    <property type="match status" value="1"/>
</dbReference>
<reference evidence="4 6" key="1">
    <citation type="journal article" date="2016" name="Front. Microbiol.">
        <title>Comprehensive Phylogenetic Analysis of Bovine Non-aureus Staphylococci Species Based on Whole-Genome Sequencing.</title>
        <authorList>
            <person name="Naushad S."/>
            <person name="Barkema H.W."/>
            <person name="Luby C."/>
            <person name="Condas L.A."/>
            <person name="Nobrega D.B."/>
            <person name="Carson D.A."/>
            <person name="De Buck J."/>
        </authorList>
    </citation>
    <scope>NUCLEOTIDE SEQUENCE [LARGE SCALE GENOMIC DNA]</scope>
    <source>
        <strain evidence="4 6">SNUC 4337</strain>
    </source>
</reference>
<comment type="similarity">
    <text evidence="1">Belongs to the UPF0065 (bug) family.</text>
</comment>
<keyword evidence="8" id="KW-1185">Reference proteome</keyword>
<organism evidence="4 6">
    <name type="scientific">Staphylococcus nepalensis</name>
    <dbReference type="NCBI Taxonomy" id="214473"/>
    <lineage>
        <taxon>Bacteria</taxon>
        <taxon>Bacillati</taxon>
        <taxon>Bacillota</taxon>
        <taxon>Bacilli</taxon>
        <taxon>Bacillales</taxon>
        <taxon>Staphylococcaceae</taxon>
        <taxon>Staphylococcus</taxon>
    </lineage>
</organism>
<keyword evidence="5" id="KW-0449">Lipoprotein</keyword>
<evidence type="ECO:0000313" key="5">
    <source>
        <dbReference type="EMBL" id="SUM56366.1"/>
    </source>
</evidence>
<accession>A0A291JNX2</accession>
<dbReference type="InterPro" id="IPR005064">
    <property type="entry name" value="BUG"/>
</dbReference>
<evidence type="ECO:0000256" key="1">
    <source>
        <dbReference type="ARBA" id="ARBA00006987"/>
    </source>
</evidence>
<dbReference type="EMBL" id="PZHR01000002">
    <property type="protein sequence ID" value="PTK60857.1"/>
    <property type="molecule type" value="Genomic_DNA"/>
</dbReference>
<dbReference type="Pfam" id="PF03401">
    <property type="entry name" value="TctC"/>
    <property type="match status" value="1"/>
</dbReference>
<dbReference type="OrthoDB" id="9780943at2"/>
<evidence type="ECO:0000256" key="2">
    <source>
        <dbReference type="SAM" id="SignalP"/>
    </source>
</evidence>
<dbReference type="PIRSF" id="PIRSF017082">
    <property type="entry name" value="YflP"/>
    <property type="match status" value="1"/>
</dbReference>
<dbReference type="CDD" id="cd07012">
    <property type="entry name" value="PBP2_Bug_TTT"/>
    <property type="match status" value="1"/>
</dbReference>
<evidence type="ECO:0000313" key="4">
    <source>
        <dbReference type="EMBL" id="PTK60857.1"/>
    </source>
</evidence>
<dbReference type="Proteomes" id="UP000254412">
    <property type="component" value="Unassembled WGS sequence"/>
</dbReference>
<dbReference type="PROSITE" id="PS51257">
    <property type="entry name" value="PROKAR_LIPOPROTEIN"/>
    <property type="match status" value="1"/>
</dbReference>
<sequence length="326" mass="35958">MKKWGIFIIALLITLSACGKQKESSAEKEQFPNETVEIVAPASPGGGWDTTARAVQKIMIDNDLTEQNINVINKPGGGGEVGWQYLKSRSPNTISINSSLLLSNKELGLSDLGTEDFTPIAILATEWISLTASNQSNLDSGKEVMEKLKKDPKSLTIGVAPGLGNNDHLAFVQAAKAYGVDVDKLDFLVYKSGGDLQTALLGGHVDVASTAVSEVKEQHQTGKLKMLAVTSDKPVKGIEDVPTWKDQGIDVVFPHWRGVMGPKDMTPAERKYWDETMKKVVKSDSWQEIRKNNDWENFYKDSEESEKFLKSQQKKYKQLVKDSGLK</sequence>
<dbReference type="RefSeq" id="WP_096811176.1">
    <property type="nucleotide sequence ID" value="NZ_BMCF01000003.1"/>
</dbReference>
<dbReference type="Proteomes" id="UP000664081">
    <property type="component" value="Unassembled WGS sequence"/>
</dbReference>
<dbReference type="Gene3D" id="3.40.190.150">
    <property type="entry name" value="Bordetella uptake gene, domain 1"/>
    <property type="match status" value="1"/>
</dbReference>
<feature type="signal peptide" evidence="2">
    <location>
        <begin position="1"/>
        <end position="19"/>
    </location>
</feature>
<dbReference type="PANTHER" id="PTHR42928">
    <property type="entry name" value="TRICARBOXYLATE-BINDING PROTEIN"/>
    <property type="match status" value="1"/>
</dbReference>
<evidence type="ECO:0000313" key="8">
    <source>
        <dbReference type="Proteomes" id="UP000664081"/>
    </source>
</evidence>
<dbReference type="KEGG" id="snl:BJD96_13805"/>
<name>A0A291JNX2_9STAP</name>
<protein>
    <submittedName>
        <fullName evidence="5">Putative lipoprotein</fullName>
    </submittedName>
    <submittedName>
        <fullName evidence="4">Tripartite tricarboxylate transporter substrate binding protein</fullName>
    </submittedName>
</protein>
<feature type="chain" id="PRO_5044572660" evidence="2">
    <location>
        <begin position="20"/>
        <end position="326"/>
    </location>
</feature>
<dbReference type="EMBL" id="JAFNLT010000007">
    <property type="protein sequence ID" value="MBO1227449.1"/>
    <property type="molecule type" value="Genomic_DNA"/>
</dbReference>
<gene>
    <name evidence="4" type="ORF">BUZ61_00800</name>
    <name evidence="3" type="ORF">J3T88_09065</name>
    <name evidence="5" type="ORF">NCTC13834_02775</name>
</gene>
<evidence type="ECO:0000313" key="7">
    <source>
        <dbReference type="Proteomes" id="UP000254412"/>
    </source>
</evidence>